<evidence type="ECO:0000313" key="1">
    <source>
        <dbReference type="EMBL" id="MED6171199.1"/>
    </source>
</evidence>
<gene>
    <name evidence="1" type="ORF">PIB30_038531</name>
</gene>
<accession>A0ABU6VCI5</accession>
<name>A0ABU6VCI5_9FABA</name>
<protein>
    <submittedName>
        <fullName evidence="1">Uncharacterized protein</fullName>
    </submittedName>
</protein>
<dbReference type="EMBL" id="JASCZI010151234">
    <property type="protein sequence ID" value="MED6171199.1"/>
    <property type="molecule type" value="Genomic_DNA"/>
</dbReference>
<sequence length="163" mass="18492">MILFNIKVYHGGHFDFTASGSECVLCNAKYAQSDIRHVPFVKNVVGIYRSLDATFSTSLFQQHSSDVRVLEPCQWLQNSVHKSKNTSIIGAGKNQKLKMNGIVVHDKGESIEMYSRGWLRIQCGVPKQKLGLVKTLKLLKWISIKGHNQHHIVHHFVTQGLRE</sequence>
<keyword evidence="2" id="KW-1185">Reference proteome</keyword>
<comment type="caution">
    <text evidence="1">The sequence shown here is derived from an EMBL/GenBank/DDBJ whole genome shotgun (WGS) entry which is preliminary data.</text>
</comment>
<evidence type="ECO:0000313" key="2">
    <source>
        <dbReference type="Proteomes" id="UP001341840"/>
    </source>
</evidence>
<proteinExistence type="predicted"/>
<organism evidence="1 2">
    <name type="scientific">Stylosanthes scabra</name>
    <dbReference type="NCBI Taxonomy" id="79078"/>
    <lineage>
        <taxon>Eukaryota</taxon>
        <taxon>Viridiplantae</taxon>
        <taxon>Streptophyta</taxon>
        <taxon>Embryophyta</taxon>
        <taxon>Tracheophyta</taxon>
        <taxon>Spermatophyta</taxon>
        <taxon>Magnoliopsida</taxon>
        <taxon>eudicotyledons</taxon>
        <taxon>Gunneridae</taxon>
        <taxon>Pentapetalae</taxon>
        <taxon>rosids</taxon>
        <taxon>fabids</taxon>
        <taxon>Fabales</taxon>
        <taxon>Fabaceae</taxon>
        <taxon>Papilionoideae</taxon>
        <taxon>50 kb inversion clade</taxon>
        <taxon>dalbergioids sensu lato</taxon>
        <taxon>Dalbergieae</taxon>
        <taxon>Pterocarpus clade</taxon>
        <taxon>Stylosanthes</taxon>
    </lineage>
</organism>
<dbReference type="Proteomes" id="UP001341840">
    <property type="component" value="Unassembled WGS sequence"/>
</dbReference>
<reference evidence="1 2" key="1">
    <citation type="journal article" date="2023" name="Plants (Basel)">
        <title>Bridging the Gap: Combining Genomics and Transcriptomics Approaches to Understand Stylosanthes scabra, an Orphan Legume from the Brazilian Caatinga.</title>
        <authorList>
            <person name="Ferreira-Neto J.R.C."/>
            <person name="da Silva M.D."/>
            <person name="Binneck E."/>
            <person name="de Melo N.F."/>
            <person name="da Silva R.H."/>
            <person name="de Melo A.L.T.M."/>
            <person name="Pandolfi V."/>
            <person name="Bustamante F.O."/>
            <person name="Brasileiro-Vidal A.C."/>
            <person name="Benko-Iseppon A.M."/>
        </authorList>
    </citation>
    <scope>NUCLEOTIDE SEQUENCE [LARGE SCALE GENOMIC DNA]</scope>
    <source>
        <tissue evidence="1">Leaves</tissue>
    </source>
</reference>